<keyword evidence="2" id="KW-1185">Reference proteome</keyword>
<organism evidence="1 2">
    <name type="scientific">Multifurca ochricompacta</name>
    <dbReference type="NCBI Taxonomy" id="376703"/>
    <lineage>
        <taxon>Eukaryota</taxon>
        <taxon>Fungi</taxon>
        <taxon>Dikarya</taxon>
        <taxon>Basidiomycota</taxon>
        <taxon>Agaricomycotina</taxon>
        <taxon>Agaricomycetes</taxon>
        <taxon>Russulales</taxon>
        <taxon>Russulaceae</taxon>
        <taxon>Multifurca</taxon>
    </lineage>
</organism>
<accession>A0AAD4QPZ3</accession>
<evidence type="ECO:0000313" key="2">
    <source>
        <dbReference type="Proteomes" id="UP001203297"/>
    </source>
</evidence>
<protein>
    <submittedName>
        <fullName evidence="1">Uncharacterized protein</fullName>
    </submittedName>
</protein>
<comment type="caution">
    <text evidence="1">The sequence shown here is derived from an EMBL/GenBank/DDBJ whole genome shotgun (WGS) entry which is preliminary data.</text>
</comment>
<gene>
    <name evidence="1" type="ORF">B0F90DRAFT_1667129</name>
</gene>
<evidence type="ECO:0000313" key="1">
    <source>
        <dbReference type="EMBL" id="KAI0303733.1"/>
    </source>
</evidence>
<dbReference type="Proteomes" id="UP001203297">
    <property type="component" value="Unassembled WGS sequence"/>
</dbReference>
<reference evidence="1" key="1">
    <citation type="journal article" date="2022" name="New Phytol.">
        <title>Evolutionary transition to the ectomycorrhizal habit in the genomes of a hyperdiverse lineage of mushroom-forming fungi.</title>
        <authorList>
            <person name="Looney B."/>
            <person name="Miyauchi S."/>
            <person name="Morin E."/>
            <person name="Drula E."/>
            <person name="Courty P.E."/>
            <person name="Kohler A."/>
            <person name="Kuo A."/>
            <person name="LaButti K."/>
            <person name="Pangilinan J."/>
            <person name="Lipzen A."/>
            <person name="Riley R."/>
            <person name="Andreopoulos W."/>
            <person name="He G."/>
            <person name="Johnson J."/>
            <person name="Nolan M."/>
            <person name="Tritt A."/>
            <person name="Barry K.W."/>
            <person name="Grigoriev I.V."/>
            <person name="Nagy L.G."/>
            <person name="Hibbett D."/>
            <person name="Henrissat B."/>
            <person name="Matheny P.B."/>
            <person name="Labbe J."/>
            <person name="Martin F.M."/>
        </authorList>
    </citation>
    <scope>NUCLEOTIDE SEQUENCE</scope>
    <source>
        <strain evidence="1">BPL690</strain>
    </source>
</reference>
<dbReference type="EMBL" id="WTXG01000008">
    <property type="protein sequence ID" value="KAI0303733.1"/>
    <property type="molecule type" value="Genomic_DNA"/>
</dbReference>
<proteinExistence type="predicted"/>
<sequence>MDSYNRFRSGSVGWMTLRLKGRVKRDASIYPSLMCCCLREGAKRERFERIHQWWCGEGKVHGQQQLASNVDGAVRDEDVFVIGDEDEGEDIEVGDGEVVEVSRTTEWPLYRSSEPENPLEREVVGTHCVRSNEPDEPPDGNQASLGKYYIQPDDTLLGISLRLGVDGYCIEH</sequence>
<dbReference type="AlphaFoldDB" id="A0AAD4QPZ3"/>
<name>A0AAD4QPZ3_9AGAM</name>